<dbReference type="PRINTS" id="PR00040">
    <property type="entry name" value="HTHMERR"/>
</dbReference>
<dbReference type="PANTHER" id="PTHR30204">
    <property type="entry name" value="REDOX-CYCLING DRUG-SENSING TRANSCRIPTIONAL ACTIVATOR SOXR"/>
    <property type="match status" value="1"/>
</dbReference>
<dbReference type="CDD" id="cd01109">
    <property type="entry name" value="HTH_YyaN"/>
    <property type="match status" value="1"/>
</dbReference>
<dbReference type="PANTHER" id="PTHR30204:SF98">
    <property type="entry name" value="HTH-TYPE TRANSCRIPTIONAL REGULATOR ADHR"/>
    <property type="match status" value="1"/>
</dbReference>
<dbReference type="InterPro" id="IPR009061">
    <property type="entry name" value="DNA-bd_dom_put_sf"/>
</dbReference>
<dbReference type="EMBL" id="CP154795">
    <property type="protein sequence ID" value="XAN07509.1"/>
    <property type="molecule type" value="Genomic_DNA"/>
</dbReference>
<gene>
    <name evidence="3" type="ORF">AADG42_09450</name>
</gene>
<dbReference type="InterPro" id="IPR047057">
    <property type="entry name" value="MerR_fam"/>
</dbReference>
<protein>
    <submittedName>
        <fullName evidence="3">MerR family transcriptional regulator</fullName>
    </submittedName>
</protein>
<dbReference type="InterPro" id="IPR000551">
    <property type="entry name" value="MerR-type_HTH_dom"/>
</dbReference>
<name>A0ABZ3FR04_9ACTN</name>
<organism evidence="3 4">
    <name type="scientific">Ammonicoccus fulvus</name>
    <dbReference type="NCBI Taxonomy" id="3138240"/>
    <lineage>
        <taxon>Bacteria</taxon>
        <taxon>Bacillati</taxon>
        <taxon>Actinomycetota</taxon>
        <taxon>Actinomycetes</taxon>
        <taxon>Propionibacteriales</taxon>
        <taxon>Propionibacteriaceae</taxon>
        <taxon>Ammonicoccus</taxon>
    </lineage>
</organism>
<feature type="domain" description="HTH merR-type" evidence="2">
    <location>
        <begin position="45"/>
        <end position="110"/>
    </location>
</feature>
<proteinExistence type="predicted"/>
<dbReference type="Gene3D" id="1.10.1660.10">
    <property type="match status" value="1"/>
</dbReference>
<dbReference type="PROSITE" id="PS00552">
    <property type="entry name" value="HTH_MERR_1"/>
    <property type="match status" value="1"/>
</dbReference>
<sequence length="175" mass="19495">MTSSLEDLLEVAIRRLEADPSAIPSFAQIAEVARTRETTDRPLGIAEVADRTGITAHTLRYYERIGLVSTPRHLNGRRYYDEAALQRVVFIARMRSSGMGLRDLLRYLELTDRGDEEAGIECAAILLRHRAALRRKVAELQLALAITDFKIAHLDDHAGRTGVPDPHLPTNGADQ</sequence>
<keyword evidence="4" id="KW-1185">Reference proteome</keyword>
<evidence type="ECO:0000256" key="1">
    <source>
        <dbReference type="ARBA" id="ARBA00023125"/>
    </source>
</evidence>
<dbReference type="Proteomes" id="UP001442841">
    <property type="component" value="Chromosome"/>
</dbReference>
<keyword evidence="1" id="KW-0238">DNA-binding</keyword>
<dbReference type="SUPFAM" id="SSF46955">
    <property type="entry name" value="Putative DNA-binding domain"/>
    <property type="match status" value="1"/>
</dbReference>
<evidence type="ECO:0000313" key="3">
    <source>
        <dbReference type="EMBL" id="XAN07509.1"/>
    </source>
</evidence>
<dbReference type="PROSITE" id="PS50937">
    <property type="entry name" value="HTH_MERR_2"/>
    <property type="match status" value="1"/>
</dbReference>
<reference evidence="3 4" key="1">
    <citation type="submission" date="2024-04" db="EMBL/GenBank/DDBJ databases">
        <title>Isolation of an actinomycete strain from pig manure.</title>
        <authorList>
            <person name="Gong T."/>
            <person name="Yu Z."/>
            <person name="An M."/>
            <person name="Wei C."/>
            <person name="Yang W."/>
            <person name="Liu L."/>
        </authorList>
    </citation>
    <scope>NUCLEOTIDE SEQUENCE [LARGE SCALE GENOMIC DNA]</scope>
    <source>
        <strain evidence="3 4">ZF39</strain>
    </source>
</reference>
<dbReference type="SMART" id="SM00422">
    <property type="entry name" value="HTH_MERR"/>
    <property type="match status" value="1"/>
</dbReference>
<evidence type="ECO:0000259" key="2">
    <source>
        <dbReference type="PROSITE" id="PS50937"/>
    </source>
</evidence>
<dbReference type="RefSeq" id="WP_425308969.1">
    <property type="nucleotide sequence ID" value="NZ_CP154795.1"/>
</dbReference>
<evidence type="ECO:0000313" key="4">
    <source>
        <dbReference type="Proteomes" id="UP001442841"/>
    </source>
</evidence>
<accession>A0ABZ3FR04</accession>
<dbReference type="Pfam" id="PF13411">
    <property type="entry name" value="MerR_1"/>
    <property type="match status" value="1"/>
</dbReference>